<dbReference type="HOGENOM" id="CLU_015086_0_0_1"/>
<gene>
    <name evidence="2" type="ORF">BOTBODRAFT_176715</name>
</gene>
<evidence type="ECO:0000313" key="3">
    <source>
        <dbReference type="Proteomes" id="UP000027195"/>
    </source>
</evidence>
<dbReference type="InParanoid" id="A0A067MJY0"/>
<feature type="region of interest" description="Disordered" evidence="1">
    <location>
        <begin position="103"/>
        <end position="202"/>
    </location>
</feature>
<keyword evidence="3" id="KW-1185">Reference proteome</keyword>
<feature type="compositionally biased region" description="Pro residues" evidence="1">
    <location>
        <begin position="112"/>
        <end position="135"/>
    </location>
</feature>
<reference evidence="3" key="1">
    <citation type="journal article" date="2014" name="Proc. Natl. Acad. Sci. U.S.A.">
        <title>Extensive sampling of basidiomycete genomes demonstrates inadequacy of the white-rot/brown-rot paradigm for wood decay fungi.</title>
        <authorList>
            <person name="Riley R."/>
            <person name="Salamov A.A."/>
            <person name="Brown D.W."/>
            <person name="Nagy L.G."/>
            <person name="Floudas D."/>
            <person name="Held B.W."/>
            <person name="Levasseur A."/>
            <person name="Lombard V."/>
            <person name="Morin E."/>
            <person name="Otillar R."/>
            <person name="Lindquist E.A."/>
            <person name="Sun H."/>
            <person name="LaButti K.M."/>
            <person name="Schmutz J."/>
            <person name="Jabbour D."/>
            <person name="Luo H."/>
            <person name="Baker S.E."/>
            <person name="Pisabarro A.G."/>
            <person name="Walton J.D."/>
            <person name="Blanchette R.A."/>
            <person name="Henrissat B."/>
            <person name="Martin F."/>
            <person name="Cullen D."/>
            <person name="Hibbett D.S."/>
            <person name="Grigoriev I.V."/>
        </authorList>
    </citation>
    <scope>NUCLEOTIDE SEQUENCE [LARGE SCALE GENOMIC DNA]</scope>
    <source>
        <strain evidence="3">FD-172 SS1</strain>
    </source>
</reference>
<feature type="region of interest" description="Disordered" evidence="1">
    <location>
        <begin position="1"/>
        <end position="28"/>
    </location>
</feature>
<proteinExistence type="predicted"/>
<feature type="compositionally biased region" description="Low complexity" evidence="1">
    <location>
        <begin position="142"/>
        <end position="155"/>
    </location>
</feature>
<evidence type="ECO:0000313" key="2">
    <source>
        <dbReference type="EMBL" id="KDQ12192.1"/>
    </source>
</evidence>
<organism evidence="2 3">
    <name type="scientific">Botryobasidium botryosum (strain FD-172 SS1)</name>
    <dbReference type="NCBI Taxonomy" id="930990"/>
    <lineage>
        <taxon>Eukaryota</taxon>
        <taxon>Fungi</taxon>
        <taxon>Dikarya</taxon>
        <taxon>Basidiomycota</taxon>
        <taxon>Agaricomycotina</taxon>
        <taxon>Agaricomycetes</taxon>
        <taxon>Cantharellales</taxon>
        <taxon>Botryobasidiaceae</taxon>
        <taxon>Botryobasidium</taxon>
    </lineage>
</organism>
<sequence>MESTSTPAPGTSGTSASNPPTPPSVGSLVKRVSKLNDEVSLHPPTSAVVARVAAELLDLLCETTNLDTLRTLILEHQTLGPLLSPAVLPSFYQALQRIEESVSRLQPLRPQSAPPGPRPRNPPVPPPATAPPAPISVPKTAPPSATYAQAAKAPAAPEPPKRKFNPSPKVASAYRRKKNTPSQHGETLWSPSDPDSFDVGAIRSGPAPLGELNALLSKCVPPCALKGLQWTDRNMVLLTPTRPEDADILPVHAAEVLSKVFGGHAFRQFSYGPSTGIVCYGAARGSPANHSSSDMLRLLSGGLGLSPSDVIPAKARWLVAKNDEATASKPSFLIHITSNETAERLLASNPHFIAGVRFSLKKFKDTPTVPNQCQRCFKVGHSTLRCSAQASVCGICGEGHATASHTCASCATTGVPCTTHPLLKCANCGGNHCAWNPTCVDRMIQKAAQPPKKKKGVVTPPPASLPIAAFVRAIPPGSTGYSAKTASLKDAEIAHRFPKWCAFNKYPVPAIDAQGHVSWNPPAPGPDNSEFLSAPAPTGAI</sequence>
<feature type="region of interest" description="Disordered" evidence="1">
    <location>
        <begin position="517"/>
        <end position="541"/>
    </location>
</feature>
<dbReference type="EMBL" id="KL198052">
    <property type="protein sequence ID" value="KDQ12192.1"/>
    <property type="molecule type" value="Genomic_DNA"/>
</dbReference>
<feature type="compositionally biased region" description="Low complexity" evidence="1">
    <location>
        <begin position="1"/>
        <end position="17"/>
    </location>
</feature>
<dbReference type="OrthoDB" id="2795309at2759"/>
<dbReference type="AlphaFoldDB" id="A0A067MJY0"/>
<dbReference type="Proteomes" id="UP000027195">
    <property type="component" value="Unassembled WGS sequence"/>
</dbReference>
<evidence type="ECO:0000256" key="1">
    <source>
        <dbReference type="SAM" id="MobiDB-lite"/>
    </source>
</evidence>
<protein>
    <submittedName>
        <fullName evidence="2">Uncharacterized protein</fullName>
    </submittedName>
</protein>
<name>A0A067MJY0_BOTB1</name>
<accession>A0A067MJY0</accession>